<name>A0ABR7IN28_9CLOT</name>
<keyword evidence="2 5" id="KW-0812">Transmembrane</keyword>
<comment type="caution">
    <text evidence="6">The sequence shown here is derived from an EMBL/GenBank/DDBJ whole genome shotgun (WGS) entry which is preliminary data.</text>
</comment>
<reference evidence="6 7" key="1">
    <citation type="submission" date="2020-08" db="EMBL/GenBank/DDBJ databases">
        <title>Genome public.</title>
        <authorList>
            <person name="Liu C."/>
            <person name="Sun Q."/>
        </authorList>
    </citation>
    <scope>NUCLEOTIDE SEQUENCE [LARGE SCALE GENOMIC DNA]</scope>
    <source>
        <strain evidence="6 7">NSJ-27</strain>
    </source>
</reference>
<dbReference type="PANTHER" id="PTHR43427">
    <property type="entry name" value="CHLORIDE CHANNEL PROTEIN CLC-E"/>
    <property type="match status" value="1"/>
</dbReference>
<feature type="transmembrane region" description="Helical" evidence="5">
    <location>
        <begin position="257"/>
        <end position="277"/>
    </location>
</feature>
<feature type="transmembrane region" description="Helical" evidence="5">
    <location>
        <begin position="351"/>
        <end position="371"/>
    </location>
</feature>
<evidence type="ECO:0000313" key="7">
    <source>
        <dbReference type="Proteomes" id="UP000649151"/>
    </source>
</evidence>
<keyword evidence="4 5" id="KW-0472">Membrane</keyword>
<dbReference type="InterPro" id="IPR001807">
    <property type="entry name" value="ClC"/>
</dbReference>
<dbReference type="InterPro" id="IPR014743">
    <property type="entry name" value="Cl-channel_core"/>
</dbReference>
<dbReference type="SUPFAM" id="SSF81340">
    <property type="entry name" value="Clc chloride channel"/>
    <property type="match status" value="1"/>
</dbReference>
<dbReference type="Gene3D" id="1.10.3080.10">
    <property type="entry name" value="Clc chloride channel"/>
    <property type="match status" value="1"/>
</dbReference>
<feature type="transmembrane region" description="Helical" evidence="5">
    <location>
        <begin position="54"/>
        <end position="75"/>
    </location>
</feature>
<evidence type="ECO:0000256" key="1">
    <source>
        <dbReference type="ARBA" id="ARBA00004141"/>
    </source>
</evidence>
<feature type="transmembrane region" description="Helical" evidence="5">
    <location>
        <begin position="12"/>
        <end position="34"/>
    </location>
</feature>
<feature type="transmembrane region" description="Helical" evidence="5">
    <location>
        <begin position="181"/>
        <end position="204"/>
    </location>
</feature>
<dbReference type="Proteomes" id="UP000649151">
    <property type="component" value="Unassembled WGS sequence"/>
</dbReference>
<proteinExistence type="predicted"/>
<feature type="transmembrane region" description="Helical" evidence="5">
    <location>
        <begin position="377"/>
        <end position="396"/>
    </location>
</feature>
<feature type="transmembrane region" description="Helical" evidence="5">
    <location>
        <begin position="224"/>
        <end position="245"/>
    </location>
</feature>
<dbReference type="PRINTS" id="PR00762">
    <property type="entry name" value="CLCHANNEL"/>
</dbReference>
<sequence>MNMKHRVKSFSIHIFVFFKWMALAALVGTLMGGIGSAFRFCIERATELREENSWLLSFLPVAGVLIAVMYVMCGMKNDRGTNLVITSVRTTENPPLRLAPLIFIGTIFTHLCGGSAGREGAAIQLGGSVASNIGKLFHLDQNDQHMITMCGMSAAFAALFGTPLTAAIFSMEVVSVGVMYYAAIVPCVIASLIGNQIALAFGAAPVGFDITGIPSLNLISAGQVILLAALCGGVSILFCVAMHSAGKLYDKVLPNRLLQAIVGGVLVVVLTLIFQTYDYNGIGTDVILRATQGEVKPEAFLLKILFTAVTLGAGFKGGEIVPALFTGATFGGTVGPLIGLSASFSSSIGMIGLFCGVVNCPLSALLMSIELFGIQGIGLYAITAAVSYMLSGYYGLYSSQKIMYSKLKTKYINQDTK</sequence>
<evidence type="ECO:0000313" key="6">
    <source>
        <dbReference type="EMBL" id="MBC5786545.1"/>
    </source>
</evidence>
<dbReference type="Pfam" id="PF00654">
    <property type="entry name" value="Voltage_CLC"/>
    <property type="match status" value="1"/>
</dbReference>
<protein>
    <submittedName>
        <fullName evidence="6">Chloride channel protein</fullName>
    </submittedName>
</protein>
<dbReference type="RefSeq" id="WP_186995847.1">
    <property type="nucleotide sequence ID" value="NZ_JACOQK010000001.1"/>
</dbReference>
<accession>A0ABR7IN28</accession>
<dbReference type="PANTHER" id="PTHR43427:SF12">
    <property type="entry name" value="CHLORIDE TRANSPORTER"/>
    <property type="match status" value="1"/>
</dbReference>
<gene>
    <name evidence="6" type="ORF">H8Z77_00700</name>
</gene>
<evidence type="ECO:0000256" key="4">
    <source>
        <dbReference type="ARBA" id="ARBA00023136"/>
    </source>
</evidence>
<feature type="transmembrane region" description="Helical" evidence="5">
    <location>
        <begin position="320"/>
        <end position="339"/>
    </location>
</feature>
<evidence type="ECO:0000256" key="3">
    <source>
        <dbReference type="ARBA" id="ARBA00022989"/>
    </source>
</evidence>
<comment type="subcellular location">
    <subcellularLocation>
        <location evidence="1">Membrane</location>
        <topology evidence="1">Multi-pass membrane protein</topology>
    </subcellularLocation>
</comment>
<dbReference type="InterPro" id="IPR050368">
    <property type="entry name" value="ClC-type_chloride_channel"/>
</dbReference>
<organism evidence="6 7">
    <name type="scientific">Clostridium facile</name>
    <dbReference type="NCBI Taxonomy" id="2763035"/>
    <lineage>
        <taxon>Bacteria</taxon>
        <taxon>Bacillati</taxon>
        <taxon>Bacillota</taxon>
        <taxon>Clostridia</taxon>
        <taxon>Eubacteriales</taxon>
        <taxon>Clostridiaceae</taxon>
        <taxon>Clostridium</taxon>
    </lineage>
</organism>
<feature type="transmembrane region" description="Helical" evidence="5">
    <location>
        <begin position="146"/>
        <end position="169"/>
    </location>
</feature>
<evidence type="ECO:0000256" key="2">
    <source>
        <dbReference type="ARBA" id="ARBA00022692"/>
    </source>
</evidence>
<dbReference type="EMBL" id="JACOQK010000001">
    <property type="protein sequence ID" value="MBC5786545.1"/>
    <property type="molecule type" value="Genomic_DNA"/>
</dbReference>
<feature type="transmembrane region" description="Helical" evidence="5">
    <location>
        <begin position="96"/>
        <end position="116"/>
    </location>
</feature>
<keyword evidence="7" id="KW-1185">Reference proteome</keyword>
<evidence type="ECO:0000256" key="5">
    <source>
        <dbReference type="SAM" id="Phobius"/>
    </source>
</evidence>
<keyword evidence="3 5" id="KW-1133">Transmembrane helix</keyword>